<feature type="non-terminal residue" evidence="3">
    <location>
        <position position="1"/>
    </location>
</feature>
<proteinExistence type="predicted"/>
<organism evidence="3 4">
    <name type="scientific">Delitschia confertaspora ATCC 74209</name>
    <dbReference type="NCBI Taxonomy" id="1513339"/>
    <lineage>
        <taxon>Eukaryota</taxon>
        <taxon>Fungi</taxon>
        <taxon>Dikarya</taxon>
        <taxon>Ascomycota</taxon>
        <taxon>Pezizomycotina</taxon>
        <taxon>Dothideomycetes</taxon>
        <taxon>Pleosporomycetidae</taxon>
        <taxon>Pleosporales</taxon>
        <taxon>Delitschiaceae</taxon>
        <taxon>Delitschia</taxon>
    </lineage>
</organism>
<feature type="transmembrane region" description="Helical" evidence="1">
    <location>
        <begin position="54"/>
        <end position="79"/>
    </location>
</feature>
<name>A0A9P4JV46_9PLEO</name>
<dbReference type="InterPro" id="IPR033481">
    <property type="entry name" value="Dni1/Fig1"/>
</dbReference>
<keyword evidence="4" id="KW-1185">Reference proteome</keyword>
<evidence type="ECO:0000256" key="1">
    <source>
        <dbReference type="SAM" id="Phobius"/>
    </source>
</evidence>
<evidence type="ECO:0000313" key="3">
    <source>
        <dbReference type="EMBL" id="KAF2204974.1"/>
    </source>
</evidence>
<dbReference type="Proteomes" id="UP000799536">
    <property type="component" value="Unassembled WGS sequence"/>
</dbReference>
<comment type="caution">
    <text evidence="3">The sequence shown here is derived from an EMBL/GenBank/DDBJ whole genome shotgun (WGS) entry which is preliminary data.</text>
</comment>
<dbReference type="GO" id="GO:0016020">
    <property type="term" value="C:membrane"/>
    <property type="evidence" value="ECO:0007669"/>
    <property type="project" value="InterPro"/>
</dbReference>
<keyword evidence="1" id="KW-1133">Transmembrane helix</keyword>
<dbReference type="AlphaFoldDB" id="A0A9P4JV46"/>
<gene>
    <name evidence="3" type="ORF">GQ43DRAFT_490476</name>
</gene>
<evidence type="ECO:0000256" key="2">
    <source>
        <dbReference type="SAM" id="SignalP"/>
    </source>
</evidence>
<keyword evidence="1" id="KW-0472">Membrane</keyword>
<keyword evidence="1" id="KW-0812">Transmembrane</keyword>
<feature type="signal peptide" evidence="2">
    <location>
        <begin position="1"/>
        <end position="22"/>
    </location>
</feature>
<protein>
    <submittedName>
        <fullName evidence="3">Uncharacterized protein</fullName>
    </submittedName>
</protein>
<reference evidence="3" key="1">
    <citation type="journal article" date="2020" name="Stud. Mycol.">
        <title>101 Dothideomycetes genomes: a test case for predicting lifestyles and emergence of pathogens.</title>
        <authorList>
            <person name="Haridas S."/>
            <person name="Albert R."/>
            <person name="Binder M."/>
            <person name="Bloem J."/>
            <person name="Labutti K."/>
            <person name="Salamov A."/>
            <person name="Andreopoulos B."/>
            <person name="Baker S."/>
            <person name="Barry K."/>
            <person name="Bills G."/>
            <person name="Bluhm B."/>
            <person name="Cannon C."/>
            <person name="Castanera R."/>
            <person name="Culley D."/>
            <person name="Daum C."/>
            <person name="Ezra D."/>
            <person name="Gonzalez J."/>
            <person name="Henrissat B."/>
            <person name="Kuo A."/>
            <person name="Liang C."/>
            <person name="Lipzen A."/>
            <person name="Lutzoni F."/>
            <person name="Magnuson J."/>
            <person name="Mondo S."/>
            <person name="Nolan M."/>
            <person name="Ohm R."/>
            <person name="Pangilinan J."/>
            <person name="Park H.-J."/>
            <person name="Ramirez L."/>
            <person name="Alfaro M."/>
            <person name="Sun H."/>
            <person name="Tritt A."/>
            <person name="Yoshinaga Y."/>
            <person name="Zwiers L.-H."/>
            <person name="Turgeon B."/>
            <person name="Goodwin S."/>
            <person name="Spatafora J."/>
            <person name="Crous P."/>
            <person name="Grigoriev I."/>
        </authorList>
    </citation>
    <scope>NUCLEOTIDE SEQUENCE</scope>
    <source>
        <strain evidence="3">ATCC 74209</strain>
    </source>
</reference>
<dbReference type="OrthoDB" id="3550957at2759"/>
<accession>A0A9P4JV46</accession>
<evidence type="ECO:0000313" key="4">
    <source>
        <dbReference type="Proteomes" id="UP000799536"/>
    </source>
</evidence>
<sequence length="80" mass="8425">RPISNAVLACLLFATPLVFTAALWQHFSSATIASLDGTANHGWVSVDIGSAAVVLAWVPVLIVTATFLLTLTMVLSIVFL</sequence>
<dbReference type="EMBL" id="ML993865">
    <property type="protein sequence ID" value="KAF2204974.1"/>
    <property type="molecule type" value="Genomic_DNA"/>
</dbReference>
<feature type="chain" id="PRO_5040443736" evidence="2">
    <location>
        <begin position="23"/>
        <end position="80"/>
    </location>
</feature>
<dbReference type="Pfam" id="PF12351">
    <property type="entry name" value="Fig1"/>
    <property type="match status" value="1"/>
</dbReference>
<keyword evidence="2" id="KW-0732">Signal</keyword>